<comment type="caution">
    <text evidence="1">The sequence shown here is derived from an EMBL/GenBank/DDBJ whole genome shotgun (WGS) entry which is preliminary data.</text>
</comment>
<name>A0A9P6KJU0_9PLEO</name>
<reference evidence="1" key="1">
    <citation type="journal article" date="2020" name="Mol. Plant Microbe Interact.">
        <title>Genome Sequence of the Biocontrol Agent Coniothyrium minitans strain Conio (IMI 134523).</title>
        <authorList>
            <person name="Patel D."/>
            <person name="Shittu T.A."/>
            <person name="Baroncelli R."/>
            <person name="Muthumeenakshi S."/>
            <person name="Osborne T.H."/>
            <person name="Janganan T.K."/>
            <person name="Sreenivasaprasad S."/>
        </authorList>
    </citation>
    <scope>NUCLEOTIDE SEQUENCE</scope>
    <source>
        <strain evidence="1">Conio</strain>
    </source>
</reference>
<dbReference type="EMBL" id="WJXW01000017">
    <property type="protein sequence ID" value="KAF9729112.1"/>
    <property type="molecule type" value="Genomic_DNA"/>
</dbReference>
<keyword evidence="2" id="KW-1185">Reference proteome</keyword>
<organism evidence="1 2">
    <name type="scientific">Paraphaeosphaeria minitans</name>
    <dbReference type="NCBI Taxonomy" id="565426"/>
    <lineage>
        <taxon>Eukaryota</taxon>
        <taxon>Fungi</taxon>
        <taxon>Dikarya</taxon>
        <taxon>Ascomycota</taxon>
        <taxon>Pezizomycotina</taxon>
        <taxon>Dothideomycetes</taxon>
        <taxon>Pleosporomycetidae</taxon>
        <taxon>Pleosporales</taxon>
        <taxon>Massarineae</taxon>
        <taxon>Didymosphaeriaceae</taxon>
        <taxon>Paraphaeosphaeria</taxon>
    </lineage>
</organism>
<gene>
    <name evidence="1" type="ORF">PMIN01_12802</name>
</gene>
<dbReference type="AlphaFoldDB" id="A0A9P6KJU0"/>
<sequence>MAFSVANLVKKAPAADAKLTSNNKLLNRYAEYDIEAQHQHQHQQQAKGERGIVVLSPNGDEPIFAPVEEYYTSDGAKNTKKVDGLAGTVSQYLAEQTAFAGLTAEARTIEDEEVGGDESYEMEDLGADKKAGKINAMREAASPAARQDVGFAAMNHLLDPPEREPQIHHAVDDFDDEEESGVIEINVSFADAPRGRESIHREPPELRGPMRRPGWKPLDDTMIRIAEVMTPPAHFTRFSWSKYGTPDLTPDAEALFDNAVWHTDVSLELSLPASEDQGIELPHVVEASLESPNNTTNAGG</sequence>
<evidence type="ECO:0000313" key="1">
    <source>
        <dbReference type="EMBL" id="KAF9729112.1"/>
    </source>
</evidence>
<evidence type="ECO:0000313" key="2">
    <source>
        <dbReference type="Proteomes" id="UP000756921"/>
    </source>
</evidence>
<dbReference type="OrthoDB" id="10344458at2759"/>
<dbReference type="Proteomes" id="UP000756921">
    <property type="component" value="Unassembled WGS sequence"/>
</dbReference>
<proteinExistence type="predicted"/>
<protein>
    <submittedName>
        <fullName evidence="1">Uncharacterized protein</fullName>
    </submittedName>
</protein>
<accession>A0A9P6KJU0</accession>